<dbReference type="CDD" id="cd08895">
    <property type="entry name" value="SRPBCC_CalC_Aha1-like_2"/>
    <property type="match status" value="1"/>
</dbReference>
<accession>A0ABV5J2W5</accession>
<reference evidence="3 4" key="1">
    <citation type="submission" date="2024-09" db="EMBL/GenBank/DDBJ databases">
        <authorList>
            <person name="Sun Q."/>
            <person name="Mori K."/>
        </authorList>
    </citation>
    <scope>NUCLEOTIDE SEQUENCE [LARGE SCALE GENOMIC DNA]</scope>
    <source>
        <strain evidence="3 4">CECT 7682</strain>
    </source>
</reference>
<keyword evidence="4" id="KW-1185">Reference proteome</keyword>
<comment type="caution">
    <text evidence="3">The sequence shown here is derived from an EMBL/GenBank/DDBJ whole genome shotgun (WGS) entry which is preliminary data.</text>
</comment>
<gene>
    <name evidence="3" type="ORF">ACFFUR_04965</name>
</gene>
<protein>
    <submittedName>
        <fullName evidence="3">SRPBCC family protein</fullName>
    </submittedName>
</protein>
<dbReference type="Gene3D" id="3.30.530.20">
    <property type="match status" value="1"/>
</dbReference>
<dbReference type="InterPro" id="IPR013538">
    <property type="entry name" value="ASHA1/2-like_C"/>
</dbReference>
<dbReference type="EMBL" id="JBHMEW010000043">
    <property type="protein sequence ID" value="MFB9211148.1"/>
    <property type="molecule type" value="Genomic_DNA"/>
</dbReference>
<evidence type="ECO:0000313" key="4">
    <source>
        <dbReference type="Proteomes" id="UP001589654"/>
    </source>
</evidence>
<evidence type="ECO:0000256" key="1">
    <source>
        <dbReference type="ARBA" id="ARBA00006817"/>
    </source>
</evidence>
<dbReference type="SUPFAM" id="SSF55961">
    <property type="entry name" value="Bet v1-like"/>
    <property type="match status" value="1"/>
</dbReference>
<evidence type="ECO:0000313" key="3">
    <source>
        <dbReference type="EMBL" id="MFB9211148.1"/>
    </source>
</evidence>
<dbReference type="Proteomes" id="UP001589654">
    <property type="component" value="Unassembled WGS sequence"/>
</dbReference>
<sequence length="153" mass="17210">MPQTTENSRMIKATAETIYNAFTEPKALETWLAPGKMKGKVHDFDFKVGGGYKISLFYPSSEKESKGKTKDNEDRFEVKFIEIIPNLKIVQAVNFDSSDPDYLGEMTMEVTFTPINGSTKVTFLFKNIPHGIKPEDNEAGTLSSLEKLAKYVE</sequence>
<comment type="similarity">
    <text evidence="1">Belongs to the AHA1 family.</text>
</comment>
<dbReference type="Pfam" id="PF08327">
    <property type="entry name" value="AHSA1"/>
    <property type="match status" value="1"/>
</dbReference>
<dbReference type="InterPro" id="IPR023393">
    <property type="entry name" value="START-like_dom_sf"/>
</dbReference>
<name>A0ABV5J2W5_9BACT</name>
<evidence type="ECO:0000259" key="2">
    <source>
        <dbReference type="Pfam" id="PF08327"/>
    </source>
</evidence>
<proteinExistence type="inferred from homology"/>
<dbReference type="RefSeq" id="WP_290246399.1">
    <property type="nucleotide sequence ID" value="NZ_JAUFQT010000001.1"/>
</dbReference>
<organism evidence="3 4">
    <name type="scientific">Echinicola jeungdonensis</name>
    <dbReference type="NCBI Taxonomy" id="709343"/>
    <lineage>
        <taxon>Bacteria</taxon>
        <taxon>Pseudomonadati</taxon>
        <taxon>Bacteroidota</taxon>
        <taxon>Cytophagia</taxon>
        <taxon>Cytophagales</taxon>
        <taxon>Cyclobacteriaceae</taxon>
        <taxon>Echinicola</taxon>
    </lineage>
</organism>
<feature type="domain" description="Activator of Hsp90 ATPase homologue 1/2-like C-terminal" evidence="2">
    <location>
        <begin position="12"/>
        <end position="153"/>
    </location>
</feature>